<dbReference type="PANTHER" id="PTHR34281">
    <property type="entry name" value="PROTEIN EARLY FLOWERING 3"/>
    <property type="match status" value="1"/>
</dbReference>
<dbReference type="EMBL" id="JABWDY010033582">
    <property type="protein sequence ID" value="KAF5183319.1"/>
    <property type="molecule type" value="Genomic_DNA"/>
</dbReference>
<feature type="compositionally biased region" description="Polar residues" evidence="1">
    <location>
        <begin position="135"/>
        <end position="154"/>
    </location>
</feature>
<feature type="compositionally biased region" description="Polar residues" evidence="1">
    <location>
        <begin position="43"/>
        <end position="57"/>
    </location>
</feature>
<feature type="compositionally biased region" description="Basic and acidic residues" evidence="1">
    <location>
        <begin position="741"/>
        <end position="752"/>
    </location>
</feature>
<protein>
    <submittedName>
        <fullName evidence="2">Early flowering</fullName>
    </submittedName>
</protein>
<proteinExistence type="predicted"/>
<dbReference type="Proteomes" id="UP000554482">
    <property type="component" value="Unassembled WGS sequence"/>
</dbReference>
<comment type="caution">
    <text evidence="2">The sequence shown here is derived from an EMBL/GenBank/DDBJ whole genome shotgun (WGS) entry which is preliminary data.</text>
</comment>
<feature type="compositionally biased region" description="Basic and acidic residues" evidence="1">
    <location>
        <begin position="1"/>
        <end position="10"/>
    </location>
</feature>
<organism evidence="2 3">
    <name type="scientific">Thalictrum thalictroides</name>
    <name type="common">Rue-anemone</name>
    <name type="synonym">Anemone thalictroides</name>
    <dbReference type="NCBI Taxonomy" id="46969"/>
    <lineage>
        <taxon>Eukaryota</taxon>
        <taxon>Viridiplantae</taxon>
        <taxon>Streptophyta</taxon>
        <taxon>Embryophyta</taxon>
        <taxon>Tracheophyta</taxon>
        <taxon>Spermatophyta</taxon>
        <taxon>Magnoliopsida</taxon>
        <taxon>Ranunculales</taxon>
        <taxon>Ranunculaceae</taxon>
        <taxon>Thalictroideae</taxon>
        <taxon>Thalictrum</taxon>
    </lineage>
</organism>
<dbReference type="OrthoDB" id="1939092at2759"/>
<sequence>MKGGKDDDKNMGPMFPRLHVNDTEKGGPRAPPRNKMALYEQLSIPSQRFNSGSQTTLPAARNNAAPLVPVASLSQGGAHERPPAESDDNLNSDSSGGVYLRAKVHRSEPTSKKLKDKNPNASARLPSTAECGSFPLSNSNNSHPKNLGNDNDFSVPTYGNPGITPSSGKNQCNEDREKLTPLSPIPSLSTETSGNSAKKTVSPTCNSSTYLHSARDKHLKRTNTTDLWSRQHVRNHSEENPLESVTSKEFVERASFHPLTRENIAESAKHAYLSPNQEHRSSPFHDLGELRDNHNGQLQQEYRSLYLSGKSTQGNAIVIEPMALMGKGHALEVRSESHSRDSFRNDHGSCTEYREEQMHGLHVGDVDRNDDASETSMVDSISGFDISPDDVVGMIGQKHFWKARRAIVNQQRLFAVQVFELHRLIKVQKLIAGSPHLLLEHTAYLSKPPMRPSPTKKLISDYVVKSPILSLKQKAESQKPSQTTQCAADNAVVKAPPSISVGTDIEPVNQQSSHGPAYGDPTIAAAATPPAPPPPLATDGNKAGWSFHPPPGNQWLVPVMSPSEGLVYKPYTGHCPPTAGFMAPIYQGCGPMSIPSMANPYGISAPHHQGVGGLSNASPFNQTYFSPYAMPMMNPVLSASSVEHVNHFAGAQSRKETDKFSTGEVNFNMCSQTSRNISNQKSEANSSAFPKFQASKESEVQGSTASSPGERARKDGVGNDSGGRGALPLFPMAPAVQGPHEPPHTQDSDQQHTRVIKVVPHNPISATESAARIFQSIQEERQQYDSV</sequence>
<feature type="compositionally biased region" description="Polar residues" evidence="1">
    <location>
        <begin position="676"/>
        <end position="688"/>
    </location>
</feature>
<evidence type="ECO:0000313" key="3">
    <source>
        <dbReference type="Proteomes" id="UP000554482"/>
    </source>
</evidence>
<feature type="region of interest" description="Disordered" evidence="1">
    <location>
        <begin position="676"/>
        <end position="754"/>
    </location>
</feature>
<feature type="compositionally biased region" description="Basic and acidic residues" evidence="1">
    <location>
        <begin position="105"/>
        <end position="118"/>
    </location>
</feature>
<accession>A0A7J6VE03</accession>
<feature type="region of interest" description="Disordered" evidence="1">
    <location>
        <begin position="1"/>
        <end position="246"/>
    </location>
</feature>
<evidence type="ECO:0000256" key="1">
    <source>
        <dbReference type="SAM" id="MobiDB-lite"/>
    </source>
</evidence>
<name>A0A7J6VE03_THATH</name>
<gene>
    <name evidence="2" type="ORF">FRX31_027101</name>
</gene>
<keyword evidence="3" id="KW-1185">Reference proteome</keyword>
<evidence type="ECO:0000313" key="2">
    <source>
        <dbReference type="EMBL" id="KAF5183319.1"/>
    </source>
</evidence>
<feature type="compositionally biased region" description="Polar residues" evidence="1">
    <location>
        <begin position="186"/>
        <end position="211"/>
    </location>
</feature>
<dbReference type="PANTHER" id="PTHR34281:SF2">
    <property type="entry name" value="PROTEIN EARLY FLOWERING 3"/>
    <property type="match status" value="1"/>
</dbReference>
<reference evidence="2 3" key="1">
    <citation type="submission" date="2020-06" db="EMBL/GenBank/DDBJ databases">
        <title>Transcriptomic and genomic resources for Thalictrum thalictroides and T. hernandezii: Facilitating candidate gene discovery in an emerging model plant lineage.</title>
        <authorList>
            <person name="Arias T."/>
            <person name="Riano-Pachon D.M."/>
            <person name="Di Stilio V.S."/>
        </authorList>
    </citation>
    <scope>NUCLEOTIDE SEQUENCE [LARGE SCALE GENOMIC DNA]</scope>
    <source>
        <strain evidence="3">cv. WT478/WT964</strain>
        <tissue evidence="2">Leaves</tissue>
    </source>
</reference>
<dbReference type="AlphaFoldDB" id="A0A7J6VE03"/>
<dbReference type="GO" id="GO:2000028">
    <property type="term" value="P:regulation of photoperiodism, flowering"/>
    <property type="evidence" value="ECO:0007669"/>
    <property type="project" value="InterPro"/>
</dbReference>
<dbReference type="InterPro" id="IPR039319">
    <property type="entry name" value="ELF3-like"/>
</dbReference>
<feature type="region of interest" description="Disordered" evidence="1">
    <location>
        <begin position="502"/>
        <end position="540"/>
    </location>
</feature>